<dbReference type="InterPro" id="IPR004358">
    <property type="entry name" value="Sig_transdc_His_kin-like_C"/>
</dbReference>
<reference evidence="8 9" key="1">
    <citation type="journal article" date="2019" name="Int. J. Syst. Evol. Microbiol.">
        <title>Rufibacter sediminis sp. nov., isolated from freshwater lake sediment.</title>
        <authorList>
            <person name="Qu J.H."/>
            <person name="Zhang L.J."/>
            <person name="Fu Y.H."/>
            <person name="Li H.F."/>
        </authorList>
    </citation>
    <scope>NUCLEOTIDE SEQUENCE [LARGE SCALE GENOMIC DNA]</scope>
    <source>
        <strain evidence="8 9">H-1</strain>
    </source>
</reference>
<accession>A0ABR6VNS1</accession>
<dbReference type="SUPFAM" id="SSF55781">
    <property type="entry name" value="GAF domain-like"/>
    <property type="match status" value="1"/>
</dbReference>
<keyword evidence="6" id="KW-0175">Coiled coil</keyword>
<dbReference type="InterPro" id="IPR029016">
    <property type="entry name" value="GAF-like_dom_sf"/>
</dbReference>
<proteinExistence type="predicted"/>
<evidence type="ECO:0000256" key="4">
    <source>
        <dbReference type="ARBA" id="ARBA00022679"/>
    </source>
</evidence>
<dbReference type="Gene3D" id="1.10.287.130">
    <property type="match status" value="1"/>
</dbReference>
<comment type="caution">
    <text evidence="8">The sequence shown here is derived from an EMBL/GenBank/DDBJ whole genome shotgun (WGS) entry which is preliminary data.</text>
</comment>
<dbReference type="CDD" id="cd00082">
    <property type="entry name" value="HisKA"/>
    <property type="match status" value="1"/>
</dbReference>
<dbReference type="SMART" id="SM00387">
    <property type="entry name" value="HATPase_c"/>
    <property type="match status" value="1"/>
</dbReference>
<evidence type="ECO:0000256" key="5">
    <source>
        <dbReference type="ARBA" id="ARBA00022777"/>
    </source>
</evidence>
<gene>
    <name evidence="8" type="ORF">H7U12_03755</name>
</gene>
<keyword evidence="5 8" id="KW-0418">Kinase</keyword>
<keyword evidence="4" id="KW-0808">Transferase</keyword>
<dbReference type="Proteomes" id="UP000659698">
    <property type="component" value="Unassembled WGS sequence"/>
</dbReference>
<evidence type="ECO:0000256" key="3">
    <source>
        <dbReference type="ARBA" id="ARBA00022553"/>
    </source>
</evidence>
<evidence type="ECO:0000256" key="2">
    <source>
        <dbReference type="ARBA" id="ARBA00012438"/>
    </source>
</evidence>
<keyword evidence="9" id="KW-1185">Reference proteome</keyword>
<dbReference type="Pfam" id="PF02518">
    <property type="entry name" value="HATPase_c"/>
    <property type="match status" value="1"/>
</dbReference>
<feature type="coiled-coil region" evidence="6">
    <location>
        <begin position="160"/>
        <end position="219"/>
    </location>
</feature>
<dbReference type="InterPro" id="IPR036097">
    <property type="entry name" value="HisK_dim/P_sf"/>
</dbReference>
<dbReference type="PANTHER" id="PTHR43304:SF1">
    <property type="entry name" value="PAC DOMAIN-CONTAINING PROTEIN"/>
    <property type="match status" value="1"/>
</dbReference>
<evidence type="ECO:0000259" key="7">
    <source>
        <dbReference type="PROSITE" id="PS50109"/>
    </source>
</evidence>
<dbReference type="Gene3D" id="3.30.450.40">
    <property type="match status" value="1"/>
</dbReference>
<evidence type="ECO:0000313" key="8">
    <source>
        <dbReference type="EMBL" id="MBC3538781.1"/>
    </source>
</evidence>
<dbReference type="GO" id="GO:0016301">
    <property type="term" value="F:kinase activity"/>
    <property type="evidence" value="ECO:0007669"/>
    <property type="project" value="UniProtKB-KW"/>
</dbReference>
<organism evidence="8 9">
    <name type="scientific">Rufibacter sediminis</name>
    <dbReference type="NCBI Taxonomy" id="2762756"/>
    <lineage>
        <taxon>Bacteria</taxon>
        <taxon>Pseudomonadati</taxon>
        <taxon>Bacteroidota</taxon>
        <taxon>Cytophagia</taxon>
        <taxon>Cytophagales</taxon>
        <taxon>Hymenobacteraceae</taxon>
        <taxon>Rufibacter</taxon>
    </lineage>
</organism>
<dbReference type="Gene3D" id="3.30.565.10">
    <property type="entry name" value="Histidine kinase-like ATPase, C-terminal domain"/>
    <property type="match status" value="1"/>
</dbReference>
<dbReference type="InterPro" id="IPR003018">
    <property type="entry name" value="GAF"/>
</dbReference>
<dbReference type="InterPro" id="IPR003661">
    <property type="entry name" value="HisK_dim/P_dom"/>
</dbReference>
<dbReference type="PANTHER" id="PTHR43304">
    <property type="entry name" value="PHYTOCHROME-LIKE PROTEIN CPH1"/>
    <property type="match status" value="1"/>
</dbReference>
<dbReference type="PROSITE" id="PS50109">
    <property type="entry name" value="HIS_KIN"/>
    <property type="match status" value="1"/>
</dbReference>
<keyword evidence="3" id="KW-0597">Phosphoprotein</keyword>
<evidence type="ECO:0000256" key="6">
    <source>
        <dbReference type="SAM" id="Coils"/>
    </source>
</evidence>
<name>A0ABR6VNS1_9BACT</name>
<evidence type="ECO:0000256" key="1">
    <source>
        <dbReference type="ARBA" id="ARBA00000085"/>
    </source>
</evidence>
<dbReference type="EC" id="2.7.13.3" evidence="2"/>
<dbReference type="InterPro" id="IPR003594">
    <property type="entry name" value="HATPase_dom"/>
</dbReference>
<dbReference type="SUPFAM" id="SSF47384">
    <property type="entry name" value="Homodimeric domain of signal transducing histidine kinase"/>
    <property type="match status" value="1"/>
</dbReference>
<dbReference type="PRINTS" id="PR00344">
    <property type="entry name" value="BCTRLSENSOR"/>
</dbReference>
<dbReference type="Pfam" id="PF01590">
    <property type="entry name" value="GAF"/>
    <property type="match status" value="1"/>
</dbReference>
<comment type="catalytic activity">
    <reaction evidence="1">
        <text>ATP + protein L-histidine = ADP + protein N-phospho-L-histidine.</text>
        <dbReference type="EC" id="2.7.13.3"/>
    </reaction>
</comment>
<dbReference type="InterPro" id="IPR052162">
    <property type="entry name" value="Sensor_kinase/Photoreceptor"/>
</dbReference>
<sequence length="404" mass="45268">MIDHQDELFRDLEAVRQIPVVPQMLEVICQVTGMGFAAIARVTEDRWLACSVRDEVNFGLKEGGELKVETTLCHEVKGQCQLIVIDDVDQDSQYRDHHTPRIYGLKSYISVPIILKDGTFFGTLCAINAKPAQLNNSKVIHLFTMFADLLSFHLQSLELLERSQRENRELLDQNKTLTNTNFDLDSFVYTASHDLKSHLANIEGLLDAFTEELEKEELDPDELRQIVAVMRSSLQRFTNTIRSLVTVIEADQDSEPGATEAVNLQQLVEDAKLDLAHLIHESRARIEVSSGGSLLPGFAPKNLRSIVHNLLSNALKYRSPERVPEVLVQANQVDGRTHLSVTDNGLGIPKDKKDKVFTMFKRLHDHVEGSGLGLYIVKRMVDNAGGEIQVSSTLDEGTTFTVIL</sequence>
<dbReference type="SUPFAM" id="SSF55874">
    <property type="entry name" value="ATPase domain of HSP90 chaperone/DNA topoisomerase II/histidine kinase"/>
    <property type="match status" value="1"/>
</dbReference>
<dbReference type="SMART" id="SM00388">
    <property type="entry name" value="HisKA"/>
    <property type="match status" value="1"/>
</dbReference>
<evidence type="ECO:0000313" key="9">
    <source>
        <dbReference type="Proteomes" id="UP000659698"/>
    </source>
</evidence>
<dbReference type="InterPro" id="IPR036890">
    <property type="entry name" value="HATPase_C_sf"/>
</dbReference>
<dbReference type="InterPro" id="IPR005467">
    <property type="entry name" value="His_kinase_dom"/>
</dbReference>
<dbReference type="RefSeq" id="WP_186633091.1">
    <property type="nucleotide sequence ID" value="NZ_JACOAF010000008.1"/>
</dbReference>
<dbReference type="SMART" id="SM00065">
    <property type="entry name" value="GAF"/>
    <property type="match status" value="1"/>
</dbReference>
<protein>
    <recommendedName>
        <fullName evidence="2">histidine kinase</fullName>
        <ecNumber evidence="2">2.7.13.3</ecNumber>
    </recommendedName>
</protein>
<feature type="domain" description="Histidine kinase" evidence="7">
    <location>
        <begin position="190"/>
        <end position="404"/>
    </location>
</feature>
<dbReference type="EMBL" id="JACOAF010000008">
    <property type="protein sequence ID" value="MBC3538781.1"/>
    <property type="molecule type" value="Genomic_DNA"/>
</dbReference>